<keyword evidence="5" id="KW-1185">Reference proteome</keyword>
<dbReference type="InterPro" id="IPR042120">
    <property type="entry name" value="MutL_C_dimsub"/>
</dbReference>
<dbReference type="GO" id="GO:0016887">
    <property type="term" value="F:ATP hydrolysis activity"/>
    <property type="evidence" value="ECO:0007669"/>
    <property type="project" value="InterPro"/>
</dbReference>
<proteinExistence type="inferred from homology"/>
<evidence type="ECO:0000313" key="5">
    <source>
        <dbReference type="Proteomes" id="UP001056012"/>
    </source>
</evidence>
<sequence length="996" mass="109920">MNSITPTNPRHAMATPSGRSILPLPDDVVAQITSSTAIVSLTAVVLELLKNSLDAKATRVDAAVDFTRGACVVEDNGLGISPREFAEDGGLGKLYCTSKYHANEPVLGCHGTFLASLAAMSLLTIASHHHEYRSHNAVTFHHSRVVERLLPASAHHEIHGSSGTRVTVRNLFGNMPVRVKQRSIVTTQKTEHDKLWERLKHDIVGLLLGWQGSVFVRIRDGDNKTVLNLNTSSPSVSVDIGKSTAEAQPTQLHSLLNVLTQADYIAIDEWSSWVPASASTSAISVKGAISLNPAPNKHVQFISLGPRPLSPDCGHNELFDHVNRIFALSSFGTIDDDAVVDEQEKRRRQADGRFKKEGYTNRQLKTRKDVDRYPMFHLRISLAEDDAAAMSEDQFVGNRVSLQNTMDIIEAMLKQWLVVHHFQPRQSRKRREVPNTASRMFSDAAESDTSALTSQSKKLKSNSSGAVSRKRKRSKDSASHDLPGKPHRGAFAEWSRIKSGKSEFFNLPTRRKSKDQTSRNGHDRIEVQHPTEIESPAPLSVKPIAQGAFSGHQMQDRPTPVGDDPNTSEKENDDMIPWKDPSTGKTYLLNARTGCVLPGAQSQLSTDSFASLFRTDQRPASKSIRLPNRPSTAATKETPWLDEVLRNWENPVFKPSEQRIEQIPIHGDGFSHNHDFAKHNCSRLTDTAFDTNTLSSASRLSKESLKNAKVISQVDNKFILVKMQNASLGPNQKINDMLVLVDQHAADERVQVESLFSQLCTPLPSIAKPYQSQLGHNSRVATTTLEKPLTFAISAQEAYLLTTHAARFAAWGILYDISSSLSQSAQKDSKRESLVSVTTLPPAVAQRCISDPKILISLLRSTVWEHAEHDRVVPLVSRPLLSEKGKEEKATTVSTPETNWVTSLSTCPPALIQLINSRACRSALMFNDELSLEACNELVAKLAQCVFPFMCAHGRPSMVPIVGLGERGGGVVGGFAEYSGGEERGFVQAWREWRNR</sequence>
<dbReference type="GO" id="GO:0005524">
    <property type="term" value="F:ATP binding"/>
    <property type="evidence" value="ECO:0007669"/>
    <property type="project" value="InterPro"/>
</dbReference>
<dbReference type="InterPro" id="IPR038973">
    <property type="entry name" value="MutL/Mlh/Pms-like"/>
</dbReference>
<feature type="compositionally biased region" description="Basic and acidic residues" evidence="2">
    <location>
        <begin position="475"/>
        <end position="484"/>
    </location>
</feature>
<evidence type="ECO:0000313" key="4">
    <source>
        <dbReference type="EMBL" id="USP76671.1"/>
    </source>
</evidence>
<protein>
    <recommendedName>
        <fullName evidence="3">MutL C-terminal dimerisation domain-containing protein</fullName>
    </recommendedName>
</protein>
<reference evidence="4" key="1">
    <citation type="submission" date="2021-12" db="EMBL/GenBank/DDBJ databases">
        <title>Curvularia clavata genome.</title>
        <authorList>
            <person name="Cao Y."/>
        </authorList>
    </citation>
    <scope>NUCLEOTIDE SEQUENCE</scope>
    <source>
        <strain evidence="4">Yc1106</strain>
    </source>
</reference>
<dbReference type="OrthoDB" id="429932at2759"/>
<accession>A0A9Q9DSQ3</accession>
<dbReference type="PANTHER" id="PTHR10073">
    <property type="entry name" value="DNA MISMATCH REPAIR PROTEIN MLH, PMS, MUTL"/>
    <property type="match status" value="1"/>
</dbReference>
<dbReference type="InterPro" id="IPR037198">
    <property type="entry name" value="MutL_C_sf"/>
</dbReference>
<feature type="region of interest" description="Disordered" evidence="2">
    <location>
        <begin position="423"/>
        <end position="525"/>
    </location>
</feature>
<evidence type="ECO:0000256" key="2">
    <source>
        <dbReference type="SAM" id="MobiDB-lite"/>
    </source>
</evidence>
<dbReference type="SUPFAM" id="SSF55874">
    <property type="entry name" value="ATPase domain of HSP90 chaperone/DNA topoisomerase II/histidine kinase"/>
    <property type="match status" value="1"/>
</dbReference>
<evidence type="ECO:0000256" key="1">
    <source>
        <dbReference type="ARBA" id="ARBA00006082"/>
    </source>
</evidence>
<gene>
    <name evidence="4" type="ORF">yc1106_03945</name>
</gene>
<feature type="compositionally biased region" description="Polar residues" evidence="2">
    <location>
        <begin position="447"/>
        <end position="466"/>
    </location>
</feature>
<organism evidence="4 5">
    <name type="scientific">Curvularia clavata</name>
    <dbReference type="NCBI Taxonomy" id="95742"/>
    <lineage>
        <taxon>Eukaryota</taxon>
        <taxon>Fungi</taxon>
        <taxon>Dikarya</taxon>
        <taxon>Ascomycota</taxon>
        <taxon>Pezizomycotina</taxon>
        <taxon>Dothideomycetes</taxon>
        <taxon>Pleosporomycetidae</taxon>
        <taxon>Pleosporales</taxon>
        <taxon>Pleosporineae</taxon>
        <taxon>Pleosporaceae</taxon>
        <taxon>Curvularia</taxon>
    </lineage>
</organism>
<evidence type="ECO:0000259" key="3">
    <source>
        <dbReference type="SMART" id="SM00853"/>
    </source>
</evidence>
<feature type="domain" description="MutL C-terminal dimerisation" evidence="3">
    <location>
        <begin position="710"/>
        <end position="930"/>
    </location>
</feature>
<dbReference type="EMBL" id="CP089276">
    <property type="protein sequence ID" value="USP76671.1"/>
    <property type="molecule type" value="Genomic_DNA"/>
</dbReference>
<feature type="region of interest" description="Disordered" evidence="2">
    <location>
        <begin position="550"/>
        <end position="580"/>
    </location>
</feature>
<dbReference type="PANTHER" id="PTHR10073:SF47">
    <property type="entry name" value="DNA MISMATCH REPAIR PROTEIN MLH3"/>
    <property type="match status" value="1"/>
</dbReference>
<dbReference type="GO" id="GO:0032300">
    <property type="term" value="C:mismatch repair complex"/>
    <property type="evidence" value="ECO:0007669"/>
    <property type="project" value="InterPro"/>
</dbReference>
<dbReference type="GO" id="GO:0006298">
    <property type="term" value="P:mismatch repair"/>
    <property type="evidence" value="ECO:0007669"/>
    <property type="project" value="InterPro"/>
</dbReference>
<feature type="compositionally biased region" description="Basic and acidic residues" evidence="2">
    <location>
        <begin position="514"/>
        <end position="525"/>
    </location>
</feature>
<dbReference type="SUPFAM" id="SSF118116">
    <property type="entry name" value="DNA mismatch repair protein MutL"/>
    <property type="match status" value="2"/>
</dbReference>
<name>A0A9Q9DSQ3_CURCL</name>
<dbReference type="InterPro" id="IPR036890">
    <property type="entry name" value="HATPase_C_sf"/>
</dbReference>
<dbReference type="Gene3D" id="3.30.1540.20">
    <property type="entry name" value="MutL, C-terminal domain, dimerisation subdomain"/>
    <property type="match status" value="1"/>
</dbReference>
<dbReference type="AlphaFoldDB" id="A0A9Q9DSQ3"/>
<dbReference type="VEuPathDB" id="FungiDB:yc1106_03945"/>
<dbReference type="SMART" id="SM00853">
    <property type="entry name" value="MutL_C"/>
    <property type="match status" value="1"/>
</dbReference>
<dbReference type="Gene3D" id="3.30.565.10">
    <property type="entry name" value="Histidine kinase-like ATPase, C-terminal domain"/>
    <property type="match status" value="1"/>
</dbReference>
<dbReference type="Proteomes" id="UP001056012">
    <property type="component" value="Chromosome 3"/>
</dbReference>
<dbReference type="InterPro" id="IPR014790">
    <property type="entry name" value="MutL_C"/>
</dbReference>
<dbReference type="GO" id="GO:0140664">
    <property type="term" value="F:ATP-dependent DNA damage sensor activity"/>
    <property type="evidence" value="ECO:0007669"/>
    <property type="project" value="InterPro"/>
</dbReference>
<dbReference type="Pfam" id="PF13589">
    <property type="entry name" value="HATPase_c_3"/>
    <property type="match status" value="1"/>
</dbReference>
<comment type="similarity">
    <text evidence="1">Belongs to the DNA mismatch repair MutL/HexB family.</text>
</comment>